<accession>A0A6J7F2F1</accession>
<dbReference type="AlphaFoldDB" id="A0A6J7F2F1"/>
<name>A0A6J7F2F1_9ZZZZ</name>
<proteinExistence type="predicted"/>
<protein>
    <submittedName>
        <fullName evidence="2">Unannotated protein</fullName>
    </submittedName>
</protein>
<dbReference type="EMBL" id="CAFBMB010000001">
    <property type="protein sequence ID" value="CAB4887350.1"/>
    <property type="molecule type" value="Genomic_DNA"/>
</dbReference>
<evidence type="ECO:0000256" key="1">
    <source>
        <dbReference type="SAM" id="Phobius"/>
    </source>
</evidence>
<sequence length="113" mass="11816">MKALGTNDGGSATAEFAIVVPAILVVLGVILAAMGMGRDSIAYTSLANQAARSIARGEDVSTVRERIERIAPHAQLTVDQSSDVCVTVTSLTPPRQWWNAAHPAGFACAPREA</sequence>
<dbReference type="NCBIfam" id="NF041390">
    <property type="entry name" value="TadE_Rv3655c"/>
    <property type="match status" value="1"/>
</dbReference>
<keyword evidence="1" id="KW-1133">Transmembrane helix</keyword>
<keyword evidence="1" id="KW-0812">Transmembrane</keyword>
<gene>
    <name evidence="2" type="ORF">UFOPK3516_00026</name>
</gene>
<evidence type="ECO:0000313" key="2">
    <source>
        <dbReference type="EMBL" id="CAB4887350.1"/>
    </source>
</evidence>
<reference evidence="2" key="1">
    <citation type="submission" date="2020-05" db="EMBL/GenBank/DDBJ databases">
        <authorList>
            <person name="Chiriac C."/>
            <person name="Salcher M."/>
            <person name="Ghai R."/>
            <person name="Kavagutti S V."/>
        </authorList>
    </citation>
    <scope>NUCLEOTIDE SEQUENCE</scope>
</reference>
<organism evidence="2">
    <name type="scientific">freshwater metagenome</name>
    <dbReference type="NCBI Taxonomy" id="449393"/>
    <lineage>
        <taxon>unclassified sequences</taxon>
        <taxon>metagenomes</taxon>
        <taxon>ecological metagenomes</taxon>
    </lineage>
</organism>
<keyword evidence="1" id="KW-0472">Membrane</keyword>
<feature type="transmembrane region" description="Helical" evidence="1">
    <location>
        <begin position="16"/>
        <end position="36"/>
    </location>
</feature>
<dbReference type="InterPro" id="IPR049790">
    <property type="entry name" value="Rv3655c/TadE"/>
</dbReference>